<sequence>MTSYSDLYRSRMAMENASVTSVKSTARPAPEIYEECLQDARARDPRRLAPQVAPGWLTTTPRIALEHTDIAGLRKVTHTVHPVSDPASPLYGLHLSQAGLLLCSSAGKHLIALQLADVSAAGDLLQTTVLVGAANALLAAQFNEFTHVAKQYPVHPPDGRVPAAAQAKSRCHCVYRRELDVQEGTAPASCADVVNPSCLEAMYGYPHRMCDWLTLGVNGFIQFANAADLQVRRAT</sequence>
<keyword evidence="2" id="KW-1185">Reference proteome</keyword>
<evidence type="ECO:0000313" key="1">
    <source>
        <dbReference type="EMBL" id="KAJ7203271.1"/>
    </source>
</evidence>
<gene>
    <name evidence="1" type="ORF">GGX14DRAFT_570157</name>
</gene>
<dbReference type="AlphaFoldDB" id="A0AAD6V9J1"/>
<comment type="caution">
    <text evidence="1">The sequence shown here is derived from an EMBL/GenBank/DDBJ whole genome shotgun (WGS) entry which is preliminary data.</text>
</comment>
<dbReference type="Proteomes" id="UP001219525">
    <property type="component" value="Unassembled WGS sequence"/>
</dbReference>
<name>A0AAD6V9J1_9AGAR</name>
<dbReference type="EMBL" id="JARJCW010000051">
    <property type="protein sequence ID" value="KAJ7203271.1"/>
    <property type="molecule type" value="Genomic_DNA"/>
</dbReference>
<accession>A0AAD6V9J1</accession>
<proteinExistence type="predicted"/>
<reference evidence="1" key="1">
    <citation type="submission" date="2023-03" db="EMBL/GenBank/DDBJ databases">
        <title>Massive genome expansion in bonnet fungi (Mycena s.s.) driven by repeated elements and novel gene families across ecological guilds.</title>
        <authorList>
            <consortium name="Lawrence Berkeley National Laboratory"/>
            <person name="Harder C.B."/>
            <person name="Miyauchi S."/>
            <person name="Viragh M."/>
            <person name="Kuo A."/>
            <person name="Thoen E."/>
            <person name="Andreopoulos B."/>
            <person name="Lu D."/>
            <person name="Skrede I."/>
            <person name="Drula E."/>
            <person name="Henrissat B."/>
            <person name="Morin E."/>
            <person name="Kohler A."/>
            <person name="Barry K."/>
            <person name="LaButti K."/>
            <person name="Morin E."/>
            <person name="Salamov A."/>
            <person name="Lipzen A."/>
            <person name="Mereny Z."/>
            <person name="Hegedus B."/>
            <person name="Baldrian P."/>
            <person name="Stursova M."/>
            <person name="Weitz H."/>
            <person name="Taylor A."/>
            <person name="Grigoriev I.V."/>
            <person name="Nagy L.G."/>
            <person name="Martin F."/>
            <person name="Kauserud H."/>
        </authorList>
    </citation>
    <scope>NUCLEOTIDE SEQUENCE</scope>
    <source>
        <strain evidence="1">9144</strain>
    </source>
</reference>
<organism evidence="1 2">
    <name type="scientific">Mycena pura</name>
    <dbReference type="NCBI Taxonomy" id="153505"/>
    <lineage>
        <taxon>Eukaryota</taxon>
        <taxon>Fungi</taxon>
        <taxon>Dikarya</taxon>
        <taxon>Basidiomycota</taxon>
        <taxon>Agaricomycotina</taxon>
        <taxon>Agaricomycetes</taxon>
        <taxon>Agaricomycetidae</taxon>
        <taxon>Agaricales</taxon>
        <taxon>Marasmiineae</taxon>
        <taxon>Mycenaceae</taxon>
        <taxon>Mycena</taxon>
    </lineage>
</organism>
<protein>
    <submittedName>
        <fullName evidence="1">Uncharacterized protein</fullName>
    </submittedName>
</protein>
<evidence type="ECO:0000313" key="2">
    <source>
        <dbReference type="Proteomes" id="UP001219525"/>
    </source>
</evidence>